<dbReference type="RefSeq" id="WP_254082856.1">
    <property type="nucleotide sequence ID" value="NZ_JAHESE010000001.1"/>
</dbReference>
<evidence type="ECO:0000313" key="1">
    <source>
        <dbReference type="EMBL" id="MBT1707282.1"/>
    </source>
</evidence>
<keyword evidence="2" id="KW-1185">Reference proteome</keyword>
<proteinExistence type="predicted"/>
<organism evidence="1 2">
    <name type="scientific">Dawidia cretensis</name>
    <dbReference type="NCBI Taxonomy" id="2782350"/>
    <lineage>
        <taxon>Bacteria</taxon>
        <taxon>Pseudomonadati</taxon>
        <taxon>Bacteroidota</taxon>
        <taxon>Cytophagia</taxon>
        <taxon>Cytophagales</taxon>
        <taxon>Chryseotaleaceae</taxon>
        <taxon>Dawidia</taxon>
    </lineage>
</organism>
<dbReference type="AlphaFoldDB" id="A0AAP2DWE8"/>
<reference evidence="1 2" key="1">
    <citation type="submission" date="2021-05" db="EMBL/GenBank/DDBJ databases">
        <title>A Polyphasic approach of four new species of the genus Ohtaekwangia: Ohtaekwangia histidinii sp. nov., Ohtaekwangia cretensis sp. nov., Ohtaekwangia indiensis sp. nov., Ohtaekwangia reichenbachii sp. nov. from diverse environment.</title>
        <authorList>
            <person name="Octaviana S."/>
        </authorList>
    </citation>
    <scope>NUCLEOTIDE SEQUENCE [LARGE SCALE GENOMIC DNA]</scope>
    <source>
        <strain evidence="1 2">PWU5</strain>
    </source>
</reference>
<sequence length="595" mass="68261">MSTRSFVFLFFLFTGLQVVAQKSEGSLQLKSIAAHYYADYLALNPSVATSRGTPGYGDKMEINISDGYLRDALLLNRRYLDSLQRMDVNTLPEADRLTMQILRFLLQRDLDGLQRNITTSCMALRPVDQFVFSFPTSFATGASGTGSIPFRSVRHYDDFLKRLPIFAQWIDVAIKNMNEGIRQGNTSPQAAMKKVPEQLKPLFETETTQHIFYKPILALPDSFSRENKQRLTKEYTHAIDNIVKPAYKKLHDYFVKTYIPKARTTSGLLDNAGGKEEYRYWLRYWNTQDLDPDSVFAYGLSEVARVRRGMDSIKTVTGFKGDLPAFFEYVKTDKKFFPFTSEQEVLDRFRSFQNKMAPSLNRMFSLTPKSAFEIRATEKFRQSGANAQYVRPARDGSRPGVFYEVISDALKYNVVGMETLFLHEAIPGHHFQVALQQEMTLPEFRGSAFFAAFSEGWGLYAETLGLELGMYSDPYQYLGRLNADMERSVRLVVDVGIHHKGWTREKAIEYILANQPVTPEVAAQRIERYMVIPGQALSYKIGERKILFLRKLAQQRLGKAFDIREFHVQILKDGAMPLDILDQKVRAWIDSKIKK</sequence>
<dbReference type="EMBL" id="JAHESE010000001">
    <property type="protein sequence ID" value="MBT1707282.1"/>
    <property type="molecule type" value="Genomic_DNA"/>
</dbReference>
<protein>
    <submittedName>
        <fullName evidence="1">DUF885 family protein</fullName>
    </submittedName>
</protein>
<evidence type="ECO:0000313" key="2">
    <source>
        <dbReference type="Proteomes" id="UP001319080"/>
    </source>
</evidence>
<dbReference type="InterPro" id="IPR010281">
    <property type="entry name" value="DUF885"/>
</dbReference>
<name>A0AAP2DWE8_9BACT</name>
<dbReference type="PANTHER" id="PTHR33361:SF16">
    <property type="entry name" value="DUF885 DOMAIN-CONTAINING PROTEIN"/>
    <property type="match status" value="1"/>
</dbReference>
<dbReference type="Pfam" id="PF05960">
    <property type="entry name" value="DUF885"/>
    <property type="match status" value="1"/>
</dbReference>
<gene>
    <name evidence="1" type="ORF">KK062_03570</name>
</gene>
<dbReference type="PANTHER" id="PTHR33361">
    <property type="entry name" value="GLR0591 PROTEIN"/>
    <property type="match status" value="1"/>
</dbReference>
<comment type="caution">
    <text evidence="1">The sequence shown here is derived from an EMBL/GenBank/DDBJ whole genome shotgun (WGS) entry which is preliminary data.</text>
</comment>
<dbReference type="Proteomes" id="UP001319080">
    <property type="component" value="Unassembled WGS sequence"/>
</dbReference>
<accession>A0AAP2DWE8</accession>